<sequence>MTTVISYLIYIVILISASVILFLTVTLIWNTGDPGIIFLLSVICSQLLLSNLGEIGETED</sequence>
<dbReference type="EMBL" id="FNQR01000006">
    <property type="protein sequence ID" value="SEA64333.1"/>
    <property type="molecule type" value="Genomic_DNA"/>
</dbReference>
<dbReference type="Proteomes" id="UP000198584">
    <property type="component" value="Unassembled WGS sequence"/>
</dbReference>
<evidence type="ECO:0000313" key="3">
    <source>
        <dbReference type="Proteomes" id="UP000198584"/>
    </source>
</evidence>
<keyword evidence="1" id="KW-0472">Membrane</keyword>
<keyword evidence="3" id="KW-1185">Reference proteome</keyword>
<dbReference type="STRING" id="571932.SAMN05421743_106210"/>
<protein>
    <submittedName>
        <fullName evidence="2">Uncharacterized protein</fullName>
    </submittedName>
</protein>
<dbReference type="AlphaFoldDB" id="A0A1H4CV68"/>
<name>A0A1H4CV68_9BACI</name>
<organism evidence="2 3">
    <name type="scientific">Thalassobacillus cyri</name>
    <dbReference type="NCBI Taxonomy" id="571932"/>
    <lineage>
        <taxon>Bacteria</taxon>
        <taxon>Bacillati</taxon>
        <taxon>Bacillota</taxon>
        <taxon>Bacilli</taxon>
        <taxon>Bacillales</taxon>
        <taxon>Bacillaceae</taxon>
        <taxon>Thalassobacillus</taxon>
    </lineage>
</organism>
<accession>A0A1H4CV68</accession>
<evidence type="ECO:0000256" key="1">
    <source>
        <dbReference type="SAM" id="Phobius"/>
    </source>
</evidence>
<keyword evidence="1" id="KW-1133">Transmembrane helix</keyword>
<keyword evidence="1" id="KW-0812">Transmembrane</keyword>
<evidence type="ECO:0000313" key="2">
    <source>
        <dbReference type="EMBL" id="SEA64333.1"/>
    </source>
</evidence>
<reference evidence="2 3" key="1">
    <citation type="submission" date="2016-10" db="EMBL/GenBank/DDBJ databases">
        <authorList>
            <person name="de Groot N.N."/>
        </authorList>
    </citation>
    <scope>NUCLEOTIDE SEQUENCE [LARGE SCALE GENOMIC DNA]</scope>
    <source>
        <strain evidence="2 3">CCM7597</strain>
    </source>
</reference>
<gene>
    <name evidence="2" type="ORF">SAMN05421743_106210</name>
</gene>
<proteinExistence type="predicted"/>
<feature type="transmembrane region" description="Helical" evidence="1">
    <location>
        <begin position="7"/>
        <end position="29"/>
    </location>
</feature>